<reference evidence="1 2" key="1">
    <citation type="submission" date="2024-04" db="EMBL/GenBank/DDBJ databases">
        <authorList>
            <person name="Fracassetti M."/>
        </authorList>
    </citation>
    <scope>NUCLEOTIDE SEQUENCE [LARGE SCALE GENOMIC DNA]</scope>
</reference>
<dbReference type="EMBL" id="OZ034814">
    <property type="protein sequence ID" value="CAL1358510.1"/>
    <property type="molecule type" value="Genomic_DNA"/>
</dbReference>
<evidence type="ECO:0000313" key="1">
    <source>
        <dbReference type="EMBL" id="CAL1358510.1"/>
    </source>
</evidence>
<dbReference type="Proteomes" id="UP001497516">
    <property type="component" value="Chromosome 10"/>
</dbReference>
<sequence>MSTSSLKQDLDLQFSLSHFEDTSFQSRLPETVSTLSQKSEFFKRVEMTSLASNCEFWIDPIGIISRIAFKIGENSIHKNQPKFVRDSLQNQ</sequence>
<accession>A0AAV2CPJ8</accession>
<keyword evidence="2" id="KW-1185">Reference proteome</keyword>
<evidence type="ECO:0000313" key="2">
    <source>
        <dbReference type="Proteomes" id="UP001497516"/>
    </source>
</evidence>
<name>A0AAV2CPJ8_9ROSI</name>
<protein>
    <submittedName>
        <fullName evidence="1">Uncharacterized protein</fullName>
    </submittedName>
</protein>
<gene>
    <name evidence="1" type="ORF">LTRI10_LOCUS6061</name>
</gene>
<organism evidence="1 2">
    <name type="scientific">Linum trigynum</name>
    <dbReference type="NCBI Taxonomy" id="586398"/>
    <lineage>
        <taxon>Eukaryota</taxon>
        <taxon>Viridiplantae</taxon>
        <taxon>Streptophyta</taxon>
        <taxon>Embryophyta</taxon>
        <taxon>Tracheophyta</taxon>
        <taxon>Spermatophyta</taxon>
        <taxon>Magnoliopsida</taxon>
        <taxon>eudicotyledons</taxon>
        <taxon>Gunneridae</taxon>
        <taxon>Pentapetalae</taxon>
        <taxon>rosids</taxon>
        <taxon>fabids</taxon>
        <taxon>Malpighiales</taxon>
        <taxon>Linaceae</taxon>
        <taxon>Linum</taxon>
    </lineage>
</organism>
<dbReference type="AlphaFoldDB" id="A0AAV2CPJ8"/>
<proteinExistence type="predicted"/>